<gene>
    <name evidence="2" type="ORF">DAI18_13145</name>
</gene>
<dbReference type="EMBL" id="CP028519">
    <property type="protein sequence ID" value="AVY94879.1"/>
    <property type="molecule type" value="Genomic_DNA"/>
</dbReference>
<keyword evidence="3" id="KW-1185">Reference proteome</keyword>
<dbReference type="Pfam" id="PF25783">
    <property type="entry name" value="BigA_beta"/>
    <property type="match status" value="1"/>
</dbReference>
<organism evidence="2 3">
    <name type="scientific">Microvirgula aerodenitrificans</name>
    <dbReference type="NCBI Taxonomy" id="57480"/>
    <lineage>
        <taxon>Bacteria</taxon>
        <taxon>Pseudomonadati</taxon>
        <taxon>Pseudomonadota</taxon>
        <taxon>Betaproteobacteria</taxon>
        <taxon>Neisseriales</taxon>
        <taxon>Aquaspirillaceae</taxon>
        <taxon>Microvirgula</taxon>
    </lineage>
</organism>
<evidence type="ECO:0000313" key="2">
    <source>
        <dbReference type="EMBL" id="AVY94879.1"/>
    </source>
</evidence>
<dbReference type="KEGG" id="maer:DAI18_13145"/>
<evidence type="ECO:0000259" key="1">
    <source>
        <dbReference type="PROSITE" id="PS51208"/>
    </source>
</evidence>
<dbReference type="SUPFAM" id="SSF103515">
    <property type="entry name" value="Autotransporter"/>
    <property type="match status" value="1"/>
</dbReference>
<protein>
    <recommendedName>
        <fullName evidence="1">Autotransporter domain-containing protein</fullName>
    </recommendedName>
</protein>
<dbReference type="SMART" id="SM00869">
    <property type="entry name" value="Autotransporter"/>
    <property type="match status" value="1"/>
</dbReference>
<evidence type="ECO:0000313" key="3">
    <source>
        <dbReference type="Proteomes" id="UP000244173"/>
    </source>
</evidence>
<feature type="domain" description="Autotransporter" evidence="1">
    <location>
        <begin position="1176"/>
        <end position="1490"/>
    </location>
</feature>
<proteinExistence type="predicted"/>
<name>A0A2S0PBW2_9NEIS</name>
<dbReference type="InterPro" id="IPR005546">
    <property type="entry name" value="Autotransporte_beta"/>
</dbReference>
<dbReference type="InterPro" id="IPR036709">
    <property type="entry name" value="Autotransporte_beta_dom_sf"/>
</dbReference>
<sequence length="1490" mass="157874">MLSGNTLITTQGTGIDITGSNAEVVHSGRMEMLHDHAVGTRLTGDMARYIEEGRLDLRTPWGHGVQVIGNNAHIQTERDSQIDVTHSATALSLSGDRGTVLVDGRMTLNHGATGLALAGHHNHVELSSGDIQVRGGNGVALKLRGNNNRIVQSGQISLRPNELLPARQLAEPLTAIWINGDNNNVSINNLALDGQLLRLGKPRWLAGHGQTFGITSRSNGLRIEGNANLVNVNGPVFYRQVTKPLEGSQLAGLSETEEPLRTRPGLLVDVIGKSSVIFNNKINVRGTFDSTPTLFRASRGATLTLAKGASLDTDELTIIYPAMFPIMHSLMEASGTGSILENASTVTLHSGAGLAARDQGKVMNKGKLSSRLESTLQSASDAEWAGPLQGAYAMAATGAGSEASNRGALFVSLANNVAAHKSGSPALVMPQFNALRPGNTAMIAINAGQVRNETSSSIKAEGIGANGMSAYGHLYYPAQPTTLAWNLGSIDVNPATSTKQTLLRDSALVDSDFNRIPLAAHEYALGMSAGSQRGNDGGAVAVNAVTINDGTITVHNAGAGMAATGEGSMALNRGVIRLLSNNGVQVPADNLYAMLAMDGGLIVNASQGLIDIRTPAGKAFRLINGGMLVNQGKVRLDNKLLPAEHPQWGAAANAELTNDFPQHKKDASLTQKDTTANLDKSMFSPGLDTAPVSLHNNGTLMLNAHALTLSGKDQLFNDGLLAKGKLITRHSSAVVNRGTFDDIILRADAPLINGMKGHIRLNRATPSFAYAMHNSGRLHPARLFLLGHAVNARNGVILMTPGATLLPDAAMFENAGEIKVELKPDQRGTQAQSLLTIQKGLHDGGEILNTGLMVASDGFAVLKTQAPAGPTRILFSNRGNVSFSTGYGTTAALRADHAGVDLLNDLGTTLAINGDRAIGMTSNADGQLVNRGIIELGKKGSHYTGLVAMSLGHDATGTLLNDTTGVIIIHTKQSSAFEIAGPNGKLINRGKVLLQCGNNGGCSILRNAHTKTKDVSGTEEDKTLVLHPRIQARIAVERNAGGQTPLKSLDNYQISTTASGGAGTLSADNLSLGDVTIDTRFSAGTSARKVVLDKLIVGNNLAGADNIRSTTGVWRAHGHHDADGHIGVTLVKNDYRDLITDASLAPVAEALERSYTSNALFRSLELPGREDFTRALRQLSGAGFERPLQATSTLEHRFGLMAETVTEDTAGFGFKMLGRGQPGSRLGASAYDMVALQQRFESGTAQLAVRYGFARVSPDGGKGRDAALDGHSQFLGARYARPLLSGLALEGDFGYVLHQYSTQRTLRYGNALDRHDKKDANRQLQANHRRDLLGSQVNLALTRNVGSVVLEPLLGVKLRYQRDGALKERHGGDFGLQLSSRHQAALDAVLGLRLSHDGRDGKAHGWLLGAQFHARPTLLRHTGQREASLAGAPDARFALVPAHDSHRFNYDGRLGLSHQGRHGRLSLDGYLSRDDGSSDHGLMASWQLSY</sequence>
<accession>A0A2S0PBW2</accession>
<dbReference type="InterPro" id="IPR058034">
    <property type="entry name" value="BigA_beta"/>
</dbReference>
<reference evidence="2 3" key="1">
    <citation type="submission" date="2018-04" db="EMBL/GenBank/DDBJ databases">
        <title>Denitrifier Microvirgula.</title>
        <authorList>
            <person name="Anderson E."/>
            <person name="Jang J."/>
            <person name="Ishii S."/>
        </authorList>
    </citation>
    <scope>NUCLEOTIDE SEQUENCE [LARGE SCALE GENOMIC DNA]</scope>
    <source>
        <strain evidence="2 3">BE2.4</strain>
    </source>
</reference>
<dbReference type="PROSITE" id="PS51208">
    <property type="entry name" value="AUTOTRANSPORTER"/>
    <property type="match status" value="1"/>
</dbReference>
<dbReference type="Proteomes" id="UP000244173">
    <property type="component" value="Chromosome"/>
</dbReference>